<dbReference type="Proteomes" id="UP000708208">
    <property type="component" value="Unassembled WGS sequence"/>
</dbReference>
<keyword evidence="3" id="KW-1185">Reference proteome</keyword>
<dbReference type="AlphaFoldDB" id="A0A8J2L877"/>
<reference evidence="2" key="1">
    <citation type="submission" date="2021-06" db="EMBL/GenBank/DDBJ databases">
        <authorList>
            <person name="Hodson N. C."/>
            <person name="Mongue J. A."/>
            <person name="Jaron S. K."/>
        </authorList>
    </citation>
    <scope>NUCLEOTIDE SEQUENCE</scope>
</reference>
<name>A0A8J2L877_9HEXA</name>
<keyword evidence="1" id="KW-0472">Membrane</keyword>
<organism evidence="2 3">
    <name type="scientific">Allacma fusca</name>
    <dbReference type="NCBI Taxonomy" id="39272"/>
    <lineage>
        <taxon>Eukaryota</taxon>
        <taxon>Metazoa</taxon>
        <taxon>Ecdysozoa</taxon>
        <taxon>Arthropoda</taxon>
        <taxon>Hexapoda</taxon>
        <taxon>Collembola</taxon>
        <taxon>Symphypleona</taxon>
        <taxon>Sminthuridae</taxon>
        <taxon>Allacma</taxon>
    </lineage>
</organism>
<accession>A0A8J2L877</accession>
<dbReference type="EMBL" id="CAJVCH010395567">
    <property type="protein sequence ID" value="CAG7817489.1"/>
    <property type="molecule type" value="Genomic_DNA"/>
</dbReference>
<evidence type="ECO:0000313" key="3">
    <source>
        <dbReference type="Proteomes" id="UP000708208"/>
    </source>
</evidence>
<protein>
    <submittedName>
        <fullName evidence="2">Uncharacterized protein</fullName>
    </submittedName>
</protein>
<feature type="transmembrane region" description="Helical" evidence="1">
    <location>
        <begin position="225"/>
        <end position="247"/>
    </location>
</feature>
<gene>
    <name evidence="2" type="ORF">AFUS01_LOCUS28054</name>
</gene>
<proteinExistence type="predicted"/>
<comment type="caution">
    <text evidence="2">The sequence shown here is derived from an EMBL/GenBank/DDBJ whole genome shotgun (WGS) entry which is preliminary data.</text>
</comment>
<sequence>MLALKDFIVTTEYIRHVETKSPKSSLHHTIEEFFDAGVTNSKLNSTLNELYNSCKTINKHVGQLVYHQKTKGAEAKDSLMPRLLKNHMFVGKKGNTFQYKFFVQKVRKNSLVFQGPDITLFEERTVILIRRNLVSRIFTEHMFHVVESGLYKLWEEFSQVKQNLWGIKQFIVMNRLKNVSWFNRWVGERFKKVSKSRYNIMTLLWGGARFSRDAYKQLALKDLTIVFALFFSGVFLACTFRVAENVYAYRERKRRRLFARVVRRHLILM</sequence>
<evidence type="ECO:0000256" key="1">
    <source>
        <dbReference type="SAM" id="Phobius"/>
    </source>
</evidence>
<keyword evidence="1" id="KW-0812">Transmembrane</keyword>
<keyword evidence="1" id="KW-1133">Transmembrane helix</keyword>
<evidence type="ECO:0000313" key="2">
    <source>
        <dbReference type="EMBL" id="CAG7817489.1"/>
    </source>
</evidence>